<dbReference type="Gene3D" id="1.25.40.10">
    <property type="entry name" value="Tetratricopeptide repeat domain"/>
    <property type="match status" value="1"/>
</dbReference>
<sequence length="198" mass="22458">MAMASTRQHAAEGEHMAQPVSPDTVIRFWFDELSPRDWFRKSERLDQRIVDGFGVTLSEAAAGGLHHWRETPTGRLAEILVLDQFSRNIHRDSPRAFENDPAALARTREAIDAGADRALTRQQRAFLYMPFMHSESLADHQTALALYDALGMQNHLDAERKHYTIIERFGRYPHRNAVLGRENTGEEAAFLAEPGSSF</sequence>
<gene>
    <name evidence="1" type="ORF">ACFOSU_11910</name>
</gene>
<dbReference type="SUPFAM" id="SSF48452">
    <property type="entry name" value="TPR-like"/>
    <property type="match status" value="1"/>
</dbReference>
<dbReference type="Gene3D" id="1.20.58.320">
    <property type="entry name" value="TPR-like"/>
    <property type="match status" value="1"/>
</dbReference>
<protein>
    <submittedName>
        <fullName evidence="1">DUF924 family protein</fullName>
    </submittedName>
</protein>
<name>A0ABV7ERM1_9GAMM</name>
<dbReference type="InterPro" id="IPR011990">
    <property type="entry name" value="TPR-like_helical_dom_sf"/>
</dbReference>
<accession>A0ABV7ERM1</accession>
<evidence type="ECO:0000313" key="2">
    <source>
        <dbReference type="Proteomes" id="UP001595462"/>
    </source>
</evidence>
<dbReference type="Proteomes" id="UP001595462">
    <property type="component" value="Unassembled WGS sequence"/>
</dbReference>
<dbReference type="Pfam" id="PF06041">
    <property type="entry name" value="DUF924"/>
    <property type="match status" value="1"/>
</dbReference>
<dbReference type="InterPro" id="IPR010323">
    <property type="entry name" value="DUF924"/>
</dbReference>
<dbReference type="EMBL" id="JBHRSS010000004">
    <property type="protein sequence ID" value="MFC3104591.1"/>
    <property type="molecule type" value="Genomic_DNA"/>
</dbReference>
<proteinExistence type="predicted"/>
<reference evidence="2" key="1">
    <citation type="journal article" date="2019" name="Int. J. Syst. Evol. Microbiol.">
        <title>The Global Catalogue of Microorganisms (GCM) 10K type strain sequencing project: providing services to taxonomists for standard genome sequencing and annotation.</title>
        <authorList>
            <consortium name="The Broad Institute Genomics Platform"/>
            <consortium name="The Broad Institute Genome Sequencing Center for Infectious Disease"/>
            <person name="Wu L."/>
            <person name="Ma J."/>
        </authorList>
    </citation>
    <scope>NUCLEOTIDE SEQUENCE [LARGE SCALE GENOMIC DNA]</scope>
    <source>
        <strain evidence="2">KCTC 52640</strain>
    </source>
</reference>
<evidence type="ECO:0000313" key="1">
    <source>
        <dbReference type="EMBL" id="MFC3104591.1"/>
    </source>
</evidence>
<keyword evidence="2" id="KW-1185">Reference proteome</keyword>
<organism evidence="1 2">
    <name type="scientific">Salinisphaera aquimarina</name>
    <dbReference type="NCBI Taxonomy" id="2094031"/>
    <lineage>
        <taxon>Bacteria</taxon>
        <taxon>Pseudomonadati</taxon>
        <taxon>Pseudomonadota</taxon>
        <taxon>Gammaproteobacteria</taxon>
        <taxon>Salinisphaerales</taxon>
        <taxon>Salinisphaeraceae</taxon>
        <taxon>Salinisphaera</taxon>
    </lineage>
</organism>
<comment type="caution">
    <text evidence="1">The sequence shown here is derived from an EMBL/GenBank/DDBJ whole genome shotgun (WGS) entry which is preliminary data.</text>
</comment>
<dbReference type="RefSeq" id="WP_380689870.1">
    <property type="nucleotide sequence ID" value="NZ_JBHRSS010000004.1"/>
</dbReference>